<feature type="non-terminal residue" evidence="1">
    <location>
        <position position="1"/>
    </location>
</feature>
<dbReference type="EMBL" id="QJKJ01016225">
    <property type="protein sequence ID" value="RDX61291.1"/>
    <property type="molecule type" value="Genomic_DNA"/>
</dbReference>
<dbReference type="Proteomes" id="UP000257109">
    <property type="component" value="Unassembled WGS sequence"/>
</dbReference>
<dbReference type="STRING" id="157652.A0A371E5H6"/>
<comment type="caution">
    <text evidence="1">The sequence shown here is derived from an EMBL/GenBank/DDBJ whole genome shotgun (WGS) entry which is preliminary data.</text>
</comment>
<organism evidence="1 2">
    <name type="scientific">Mucuna pruriens</name>
    <name type="common">Velvet bean</name>
    <name type="synonym">Dolichos pruriens</name>
    <dbReference type="NCBI Taxonomy" id="157652"/>
    <lineage>
        <taxon>Eukaryota</taxon>
        <taxon>Viridiplantae</taxon>
        <taxon>Streptophyta</taxon>
        <taxon>Embryophyta</taxon>
        <taxon>Tracheophyta</taxon>
        <taxon>Spermatophyta</taxon>
        <taxon>Magnoliopsida</taxon>
        <taxon>eudicotyledons</taxon>
        <taxon>Gunneridae</taxon>
        <taxon>Pentapetalae</taxon>
        <taxon>rosids</taxon>
        <taxon>fabids</taxon>
        <taxon>Fabales</taxon>
        <taxon>Fabaceae</taxon>
        <taxon>Papilionoideae</taxon>
        <taxon>50 kb inversion clade</taxon>
        <taxon>NPAAA clade</taxon>
        <taxon>indigoferoid/millettioid clade</taxon>
        <taxon>Phaseoleae</taxon>
        <taxon>Mucuna</taxon>
    </lineage>
</organism>
<dbReference type="OrthoDB" id="787137at2759"/>
<sequence length="131" mass="15232">MEISKNSFQHSTLRTRYILTKELFWFNIHKGPRSTMCTREGSINVKREDVIGCLVGSEGRVIQQGEMNSVAPLFQVQTDDWECFCAIHWDPSHADCAVPQELETDQVLKQLKYIEMIQRNSDNHRKEANFT</sequence>
<proteinExistence type="predicted"/>
<accession>A0A371E5H6</accession>
<evidence type="ECO:0000313" key="1">
    <source>
        <dbReference type="EMBL" id="RDX61291.1"/>
    </source>
</evidence>
<dbReference type="Gene3D" id="3.30.40.100">
    <property type="match status" value="1"/>
</dbReference>
<name>A0A371E5H6_MUCPR</name>
<protein>
    <submittedName>
        <fullName evidence="1">Uncharacterized protein</fullName>
    </submittedName>
</protein>
<keyword evidence="2" id="KW-1185">Reference proteome</keyword>
<gene>
    <name evidence="1" type="ORF">CR513_60489</name>
</gene>
<reference evidence="1" key="1">
    <citation type="submission" date="2018-05" db="EMBL/GenBank/DDBJ databases">
        <title>Draft genome of Mucuna pruriens seed.</title>
        <authorList>
            <person name="Nnadi N.E."/>
            <person name="Vos R."/>
            <person name="Hasami M.H."/>
            <person name="Devisetty U.K."/>
            <person name="Aguiy J.C."/>
        </authorList>
    </citation>
    <scope>NUCLEOTIDE SEQUENCE [LARGE SCALE GENOMIC DNA]</scope>
    <source>
        <strain evidence="1">JCA_2017</strain>
    </source>
</reference>
<dbReference type="AlphaFoldDB" id="A0A371E5H6"/>
<evidence type="ECO:0000313" key="2">
    <source>
        <dbReference type="Proteomes" id="UP000257109"/>
    </source>
</evidence>